<dbReference type="HAMAP" id="MF_00127">
    <property type="entry name" value="His_tRNA_synth"/>
    <property type="match status" value="1"/>
</dbReference>
<dbReference type="GO" id="GO:0005524">
    <property type="term" value="F:ATP binding"/>
    <property type="evidence" value="ECO:0007669"/>
    <property type="project" value="UniProtKB-UniRule"/>
</dbReference>
<dbReference type="SUPFAM" id="SSF52954">
    <property type="entry name" value="Class II aaRS ABD-related"/>
    <property type="match status" value="1"/>
</dbReference>
<comment type="subunit">
    <text evidence="2 9">Homodimer.</text>
</comment>
<dbReference type="AlphaFoldDB" id="F0RVU3"/>
<name>F0RVU3_SPHGB</name>
<organism evidence="12 13">
    <name type="scientific">Sphaerochaeta globosa (strain ATCC BAA-1886 / DSM 22777 / Buddy)</name>
    <name type="common">Spirochaeta sp. (strain Buddy)</name>
    <dbReference type="NCBI Taxonomy" id="158189"/>
    <lineage>
        <taxon>Bacteria</taxon>
        <taxon>Pseudomonadati</taxon>
        <taxon>Spirochaetota</taxon>
        <taxon>Spirochaetia</taxon>
        <taxon>Spirochaetales</taxon>
        <taxon>Sphaerochaetaceae</taxon>
        <taxon>Sphaerochaeta</taxon>
    </lineage>
</organism>
<keyword evidence="3 9" id="KW-0436">Ligase</keyword>
<dbReference type="Pfam" id="PF03129">
    <property type="entry name" value="HGTP_anticodon"/>
    <property type="match status" value="1"/>
</dbReference>
<dbReference type="Pfam" id="PF13393">
    <property type="entry name" value="tRNA-synt_His"/>
    <property type="match status" value="1"/>
</dbReference>
<dbReference type="InterPro" id="IPR004154">
    <property type="entry name" value="Anticodon-bd"/>
</dbReference>
<feature type="binding site" evidence="10">
    <location>
        <position position="136"/>
    </location>
    <ligand>
        <name>L-histidine</name>
        <dbReference type="ChEBI" id="CHEBI:57595"/>
    </ligand>
</feature>
<comment type="catalytic activity">
    <reaction evidence="8 9">
        <text>tRNA(His) + L-histidine + ATP = L-histidyl-tRNA(His) + AMP + diphosphate + H(+)</text>
        <dbReference type="Rhea" id="RHEA:17313"/>
        <dbReference type="Rhea" id="RHEA-COMP:9665"/>
        <dbReference type="Rhea" id="RHEA-COMP:9689"/>
        <dbReference type="ChEBI" id="CHEBI:15378"/>
        <dbReference type="ChEBI" id="CHEBI:30616"/>
        <dbReference type="ChEBI" id="CHEBI:33019"/>
        <dbReference type="ChEBI" id="CHEBI:57595"/>
        <dbReference type="ChEBI" id="CHEBI:78442"/>
        <dbReference type="ChEBI" id="CHEBI:78527"/>
        <dbReference type="ChEBI" id="CHEBI:456215"/>
        <dbReference type="EC" id="6.1.1.21"/>
    </reaction>
</comment>
<feature type="binding site" evidence="10">
    <location>
        <position position="281"/>
    </location>
    <ligand>
        <name>L-histidine</name>
        <dbReference type="ChEBI" id="CHEBI:57595"/>
    </ligand>
</feature>
<dbReference type="Proteomes" id="UP000008466">
    <property type="component" value="Chromosome"/>
</dbReference>
<dbReference type="GO" id="GO:0005737">
    <property type="term" value="C:cytoplasm"/>
    <property type="evidence" value="ECO:0007669"/>
    <property type="project" value="UniProtKB-SubCell"/>
</dbReference>
<dbReference type="PANTHER" id="PTHR11476">
    <property type="entry name" value="HISTIDYL-TRNA SYNTHETASE"/>
    <property type="match status" value="1"/>
</dbReference>
<comment type="similarity">
    <text evidence="1 9">Belongs to the class-II aminoacyl-tRNA synthetase family.</text>
</comment>
<dbReference type="InterPro" id="IPR004516">
    <property type="entry name" value="HisRS/HisZ"/>
</dbReference>
<dbReference type="Gene3D" id="3.30.930.10">
    <property type="entry name" value="Bira Bifunctional Protein, Domain 2"/>
    <property type="match status" value="1"/>
</dbReference>
<proteinExistence type="inferred from homology"/>
<dbReference type="InterPro" id="IPR036621">
    <property type="entry name" value="Anticodon-bd_dom_sf"/>
</dbReference>
<evidence type="ECO:0000256" key="5">
    <source>
        <dbReference type="ARBA" id="ARBA00022840"/>
    </source>
</evidence>
<dbReference type="GO" id="GO:0006427">
    <property type="term" value="P:histidyl-tRNA aminoacylation"/>
    <property type="evidence" value="ECO:0007669"/>
    <property type="project" value="UniProtKB-UniRule"/>
</dbReference>
<evidence type="ECO:0000256" key="6">
    <source>
        <dbReference type="ARBA" id="ARBA00022917"/>
    </source>
</evidence>
<feature type="domain" description="Aminoacyl-transfer RNA synthetases class-II family profile" evidence="11">
    <location>
        <begin position="41"/>
        <end position="338"/>
    </location>
</feature>
<feature type="binding site" evidence="10">
    <location>
        <begin position="285"/>
        <end position="286"/>
    </location>
    <ligand>
        <name>L-histidine</name>
        <dbReference type="ChEBI" id="CHEBI:57595"/>
    </ligand>
</feature>
<dbReference type="Gene3D" id="3.40.50.800">
    <property type="entry name" value="Anticodon-binding domain"/>
    <property type="match status" value="1"/>
</dbReference>
<feature type="binding site" evidence="10">
    <location>
        <position position="118"/>
    </location>
    <ligand>
        <name>L-histidine</name>
        <dbReference type="ChEBI" id="CHEBI:57595"/>
    </ligand>
</feature>
<evidence type="ECO:0000313" key="13">
    <source>
        <dbReference type="Proteomes" id="UP000008466"/>
    </source>
</evidence>
<feature type="binding site" evidence="10">
    <location>
        <begin position="88"/>
        <end position="90"/>
    </location>
    <ligand>
        <name>L-histidine</name>
        <dbReference type="ChEBI" id="CHEBI:57595"/>
    </ligand>
</feature>
<evidence type="ECO:0000256" key="4">
    <source>
        <dbReference type="ARBA" id="ARBA00022741"/>
    </source>
</evidence>
<evidence type="ECO:0000256" key="1">
    <source>
        <dbReference type="ARBA" id="ARBA00008226"/>
    </source>
</evidence>
<dbReference type="NCBIfam" id="TIGR00442">
    <property type="entry name" value="hisS"/>
    <property type="match status" value="1"/>
</dbReference>
<evidence type="ECO:0000256" key="8">
    <source>
        <dbReference type="ARBA" id="ARBA00047639"/>
    </source>
</evidence>
<evidence type="ECO:0000256" key="2">
    <source>
        <dbReference type="ARBA" id="ARBA00011738"/>
    </source>
</evidence>
<dbReference type="PIRSF" id="PIRSF001549">
    <property type="entry name" value="His-tRNA_synth"/>
    <property type="match status" value="1"/>
</dbReference>
<dbReference type="KEGG" id="sbu:SpiBuddy_1330"/>
<evidence type="ECO:0000313" key="12">
    <source>
        <dbReference type="EMBL" id="ADY13155.1"/>
    </source>
</evidence>
<dbReference type="EMBL" id="CP002541">
    <property type="protein sequence ID" value="ADY13155.1"/>
    <property type="molecule type" value="Genomic_DNA"/>
</dbReference>
<dbReference type="eggNOG" id="COG0124">
    <property type="taxonomic scope" value="Bacteria"/>
</dbReference>
<gene>
    <name evidence="9" type="primary">hisS</name>
    <name evidence="12" type="ordered locus">SpiBuddy_1330</name>
</gene>
<dbReference type="OrthoDB" id="9800814at2"/>
<dbReference type="InterPro" id="IPR006195">
    <property type="entry name" value="aa-tRNA-synth_II"/>
</dbReference>
<dbReference type="InterPro" id="IPR041715">
    <property type="entry name" value="HisRS-like_core"/>
</dbReference>
<evidence type="ECO:0000256" key="3">
    <source>
        <dbReference type="ARBA" id="ARBA00022598"/>
    </source>
</evidence>
<evidence type="ECO:0000256" key="10">
    <source>
        <dbReference type="PIRSR" id="PIRSR001549-1"/>
    </source>
</evidence>
<dbReference type="InterPro" id="IPR045864">
    <property type="entry name" value="aa-tRNA-synth_II/BPL/LPL"/>
</dbReference>
<sequence length="444" mass="50176">MSDKTKARSIIEPRVLKGFRDFLPAMEIPKKAIISKLETHFSSYGFVPIDTPVLEYTEVLLGKGGGETDKQIFHFKDNGEREVALRFDLTVPFARFLAQHQSELALPFKRFHIDKVWRGENPQKGRFREFTQCDFDIVGVDNAEADFEILSMMNSSFSVIGIEDYQFCIAHRGLFNAFLSHLGVLDKSTEILRTVDKLRKIGKQEVASQLAEITTSSEKAEQILSYIHKEDENESFLTTLNRLSVLAGNEEVHTKRMQTIYYYLKNAGIESHFVFDPSITRGLDYYTGIVYETFLTDLPNFGSVCSGGRYNDLASLYTKENLPGVGSSIGLDRLLAALEELKSPIVASTSSADVAILNTDMTSFAYYDTIARALRKTGLRVCVYLADKKLAAQYKWAENNAITYAILASKEEEEENRFTLKNLGSRENYPSLTLEEALSILQRN</sequence>
<dbReference type="PANTHER" id="PTHR11476:SF7">
    <property type="entry name" value="HISTIDINE--TRNA LIGASE"/>
    <property type="match status" value="1"/>
</dbReference>
<dbReference type="RefSeq" id="WP_013607006.1">
    <property type="nucleotide sequence ID" value="NC_015152.1"/>
</dbReference>
<dbReference type="SUPFAM" id="SSF55681">
    <property type="entry name" value="Class II aaRS and biotin synthetases"/>
    <property type="match status" value="1"/>
</dbReference>
<comment type="subcellular location">
    <subcellularLocation>
        <location evidence="9">Cytoplasm</location>
    </subcellularLocation>
</comment>
<protein>
    <recommendedName>
        <fullName evidence="9">Histidine--tRNA ligase</fullName>
        <ecNumber evidence="9">6.1.1.21</ecNumber>
    </recommendedName>
    <alternativeName>
        <fullName evidence="9">Histidyl-tRNA synthetase</fullName>
        <shortName evidence="9">HisRS</shortName>
    </alternativeName>
</protein>
<dbReference type="STRING" id="158189.SpiBuddy_1330"/>
<keyword evidence="6 9" id="KW-0648">Protein biosynthesis</keyword>
<dbReference type="HOGENOM" id="CLU_025113_3_0_12"/>
<keyword evidence="9" id="KW-0963">Cytoplasm</keyword>
<evidence type="ECO:0000256" key="7">
    <source>
        <dbReference type="ARBA" id="ARBA00023146"/>
    </source>
</evidence>
<dbReference type="InterPro" id="IPR015807">
    <property type="entry name" value="His-tRNA-ligase"/>
</dbReference>
<keyword evidence="5 9" id="KW-0067">ATP-binding</keyword>
<keyword evidence="4 9" id="KW-0547">Nucleotide-binding</keyword>
<reference evidence="13" key="1">
    <citation type="submission" date="2011-02" db="EMBL/GenBank/DDBJ databases">
        <title>Complete sequence of Spirochaeta sp. Buddy.</title>
        <authorList>
            <person name="Lucas S."/>
            <person name="Copeland A."/>
            <person name="Lapidus A."/>
            <person name="Cheng J.-F."/>
            <person name="Goodwin L."/>
            <person name="Pitluck S."/>
            <person name="Zeytun A."/>
            <person name="Detter J.C."/>
            <person name="Han C."/>
            <person name="Tapia R."/>
            <person name="Land M."/>
            <person name="Hauser L."/>
            <person name="Kyrpides N."/>
            <person name="Ivanova N."/>
            <person name="Mikhailova N."/>
            <person name="Pagani I."/>
            <person name="Ritalahti K.M."/>
            <person name="Loeffler F.E."/>
            <person name="Woyke T."/>
        </authorList>
    </citation>
    <scope>NUCLEOTIDE SEQUENCE [LARGE SCALE GENOMIC DNA]</scope>
    <source>
        <strain evidence="13">ATCC BAA-1886 / DSM 22777 / Buddy</strain>
    </source>
</reference>
<keyword evidence="13" id="KW-1185">Reference proteome</keyword>
<keyword evidence="7 9" id="KW-0030">Aminoacyl-tRNA synthetase</keyword>
<dbReference type="EC" id="6.1.1.21" evidence="9"/>
<evidence type="ECO:0000256" key="9">
    <source>
        <dbReference type="HAMAP-Rule" id="MF_00127"/>
    </source>
</evidence>
<accession>F0RVU3</accession>
<dbReference type="PROSITE" id="PS50862">
    <property type="entry name" value="AA_TRNA_LIGASE_II"/>
    <property type="match status" value="1"/>
</dbReference>
<dbReference type="GO" id="GO:0004821">
    <property type="term" value="F:histidine-tRNA ligase activity"/>
    <property type="evidence" value="ECO:0007669"/>
    <property type="project" value="UniProtKB-UniRule"/>
</dbReference>
<feature type="binding site" evidence="10">
    <location>
        <position position="132"/>
    </location>
    <ligand>
        <name>L-histidine</name>
        <dbReference type="ChEBI" id="CHEBI:57595"/>
    </ligand>
</feature>
<evidence type="ECO:0000259" key="11">
    <source>
        <dbReference type="PROSITE" id="PS50862"/>
    </source>
</evidence>
<dbReference type="CDD" id="cd00773">
    <property type="entry name" value="HisRS-like_core"/>
    <property type="match status" value="1"/>
</dbReference>